<sequence length="487" mass="55327">MSFIKKVSCLLVIFLVFVNLIGRETIASEGELTLKEAIDIGFQRAKEWNANATLTSVNTVDETMGGSRGETGKRFNWFMQFMALGTDEHLLIGISEKKITVFESFKQSQVPTIQYDEIKLDSSDVLQLAKDKYGLKQGKGWATGYHFTLDNIEGTPILTVIGNDRDKRFTRISFNARNGDIVSAIHKLPYGGGLISKRIDTEKLSKKGMAITGFVAGNKKLVVWGDKKPTQFSTSNQPFIEWSENGGKKWTALRADNYVTHAWFDRNDELYAVTENEIWVGITSKSKGRKILSLDHPIENVDYSINNHIAVLSNGTIYYTSNQGKSWEKAIVPNPFYVIQISDNGDLLGLTEERKLLQKINDGWNEITMPNSKDVPWNMKVISNRLFITTESGIWTRNLQEVNWRKINVDEEIVQFIKKGEKLLGYSNRGEAIYSISTEYESKSEKVFEANDTIISDVDMMGDTIWVATVPNYSWEEIKTPKKRKKF</sequence>
<name>A0A5J6SPV8_9BACI</name>
<accession>A0A5J6SPV8</accession>
<dbReference type="EMBL" id="CP031223">
    <property type="protein sequence ID" value="QFG00019.1"/>
    <property type="molecule type" value="Genomic_DNA"/>
</dbReference>
<proteinExistence type="predicted"/>
<dbReference type="Proteomes" id="UP000325517">
    <property type="component" value="Chromosome"/>
</dbReference>
<evidence type="ECO:0000313" key="1">
    <source>
        <dbReference type="EMBL" id="QFG00019.1"/>
    </source>
</evidence>
<keyword evidence="2" id="KW-1185">Reference proteome</keyword>
<protein>
    <submittedName>
        <fullName evidence="1">Uncharacterized protein</fullName>
    </submittedName>
</protein>
<reference evidence="1 2" key="1">
    <citation type="submission" date="2018-07" db="EMBL/GenBank/DDBJ databases">
        <title>Complete genome sequence of Psychrobacillus sp. PB01, isolated from iceberg, and comparative genome analysis of Psychrobacillus strains.</title>
        <authorList>
            <person name="Lee P.C."/>
        </authorList>
    </citation>
    <scope>NUCLEOTIDE SEQUENCE [LARGE SCALE GENOMIC DNA]</scope>
    <source>
        <strain evidence="1 2">PB01</strain>
    </source>
</reference>
<evidence type="ECO:0000313" key="2">
    <source>
        <dbReference type="Proteomes" id="UP000325517"/>
    </source>
</evidence>
<gene>
    <name evidence="1" type="ORF">PB01_14955</name>
</gene>
<dbReference type="SUPFAM" id="SSF110296">
    <property type="entry name" value="Oligoxyloglucan reducing end-specific cellobiohydrolase"/>
    <property type="match status" value="1"/>
</dbReference>
<organism evidence="1 2">
    <name type="scientific">Psychrobacillus glaciei</name>
    <dbReference type="NCBI Taxonomy" id="2283160"/>
    <lineage>
        <taxon>Bacteria</taxon>
        <taxon>Bacillati</taxon>
        <taxon>Bacillota</taxon>
        <taxon>Bacilli</taxon>
        <taxon>Bacillales</taxon>
        <taxon>Bacillaceae</taxon>
        <taxon>Psychrobacillus</taxon>
    </lineage>
</organism>
<dbReference type="RefSeq" id="WP_225986049.1">
    <property type="nucleotide sequence ID" value="NZ_CP031223.1"/>
</dbReference>
<dbReference type="KEGG" id="psyo:PB01_14955"/>
<dbReference type="AlphaFoldDB" id="A0A5J6SPV8"/>